<reference evidence="2" key="1">
    <citation type="submission" date="2023-06" db="EMBL/GenBank/DDBJ databases">
        <authorList>
            <person name="Kurt Z."/>
        </authorList>
    </citation>
    <scope>NUCLEOTIDE SEQUENCE</scope>
</reference>
<evidence type="ECO:0000313" key="2">
    <source>
        <dbReference type="EMBL" id="CAI9948370.1"/>
    </source>
</evidence>
<evidence type="ECO:0000313" key="3">
    <source>
        <dbReference type="EMBL" id="CAL6034799.1"/>
    </source>
</evidence>
<protein>
    <submittedName>
        <fullName evidence="2">Threonyl-tRNA synthetase</fullName>
    </submittedName>
    <submittedName>
        <fullName evidence="3">Threonyl-tRNA_synthetase</fullName>
    </submittedName>
</protein>
<evidence type="ECO:0000313" key="6">
    <source>
        <dbReference type="Proteomes" id="UP001642409"/>
    </source>
</evidence>
<feature type="domain" description="Anticodon-binding" evidence="1">
    <location>
        <begin position="4"/>
        <end position="77"/>
    </location>
</feature>
<evidence type="ECO:0000313" key="5">
    <source>
        <dbReference type="EMBL" id="CAL6036434.1"/>
    </source>
</evidence>
<comment type="caution">
    <text evidence="2">The sequence shown here is derived from an EMBL/GenBank/DDBJ whole genome shotgun (WGS) entry which is preliminary data.</text>
</comment>
<name>A0AA86U970_9EUKA</name>
<keyword evidence="6" id="KW-1185">Reference proteome</keyword>
<dbReference type="EMBL" id="CATOUU010000788">
    <property type="protein sequence ID" value="CAI9948370.1"/>
    <property type="molecule type" value="Genomic_DNA"/>
</dbReference>
<accession>A0AA86U970</accession>
<dbReference type="EMBL" id="CAXDID020000134">
    <property type="protein sequence ID" value="CAL6036418.1"/>
    <property type="molecule type" value="Genomic_DNA"/>
</dbReference>
<reference evidence="3 6" key="2">
    <citation type="submission" date="2024-07" db="EMBL/GenBank/DDBJ databases">
        <authorList>
            <person name="Akdeniz Z."/>
        </authorList>
    </citation>
    <scope>NUCLEOTIDE SEQUENCE [LARGE SCALE GENOMIC DNA]</scope>
</reference>
<evidence type="ECO:0000313" key="4">
    <source>
        <dbReference type="EMBL" id="CAL6036418.1"/>
    </source>
</evidence>
<dbReference type="InterPro" id="IPR004154">
    <property type="entry name" value="Anticodon-bd"/>
</dbReference>
<gene>
    <name evidence="3" type="ORF">HINF_LOCUS35624</name>
    <name evidence="2" type="ORF">HINF_LOCUS36015</name>
    <name evidence="4" type="ORF">HINF_LOCUS36397</name>
    <name evidence="5" type="ORF">HINF_LOCUS36405</name>
</gene>
<dbReference type="Gene3D" id="3.40.50.800">
    <property type="entry name" value="Anticodon-binding domain"/>
    <property type="match status" value="1"/>
</dbReference>
<dbReference type="InterPro" id="IPR036621">
    <property type="entry name" value="Anticodon-bd_dom_sf"/>
</dbReference>
<sequence length="89" mass="10156">MIYQAGYEVKPDLTDEKMSKKIAQEFAEKYNFVLVVGQKESETMSVTVQGRSMALVDKVTDKPEKYSKSMQAEELIKLFGQLRDTQEAV</sequence>
<evidence type="ECO:0000259" key="1">
    <source>
        <dbReference type="Pfam" id="PF03129"/>
    </source>
</evidence>
<dbReference type="EMBL" id="CAXDID020000129">
    <property type="protein sequence ID" value="CAL6034799.1"/>
    <property type="molecule type" value="Genomic_DNA"/>
</dbReference>
<organism evidence="2">
    <name type="scientific">Hexamita inflata</name>
    <dbReference type="NCBI Taxonomy" id="28002"/>
    <lineage>
        <taxon>Eukaryota</taxon>
        <taxon>Metamonada</taxon>
        <taxon>Diplomonadida</taxon>
        <taxon>Hexamitidae</taxon>
        <taxon>Hexamitinae</taxon>
        <taxon>Hexamita</taxon>
    </lineage>
</organism>
<dbReference type="SUPFAM" id="SSF52954">
    <property type="entry name" value="Class II aaRS ABD-related"/>
    <property type="match status" value="1"/>
</dbReference>
<dbReference type="AlphaFoldDB" id="A0AA86U970"/>
<dbReference type="Pfam" id="PF03129">
    <property type="entry name" value="HGTP_anticodon"/>
    <property type="match status" value="1"/>
</dbReference>
<dbReference type="Proteomes" id="UP001642409">
    <property type="component" value="Unassembled WGS sequence"/>
</dbReference>
<dbReference type="EMBL" id="CAXDID020000134">
    <property type="protein sequence ID" value="CAL6036434.1"/>
    <property type="molecule type" value="Genomic_DNA"/>
</dbReference>
<proteinExistence type="predicted"/>